<evidence type="ECO:0000313" key="6">
    <source>
        <dbReference type="EMBL" id="RKQ71262.1"/>
    </source>
</evidence>
<evidence type="ECO:0000259" key="5">
    <source>
        <dbReference type="SMART" id="SM00646"/>
    </source>
</evidence>
<dbReference type="InParanoid" id="A0A420WK11"/>
<evidence type="ECO:0000313" key="7">
    <source>
        <dbReference type="Proteomes" id="UP000282211"/>
    </source>
</evidence>
<name>A0A420WK11_9PROT</name>
<dbReference type="AlphaFoldDB" id="A0A420WK11"/>
<gene>
    <name evidence="6" type="ORF">DES40_0575</name>
</gene>
<dbReference type="SMART" id="SM00646">
    <property type="entry name" value="Ami_3"/>
    <property type="match status" value="1"/>
</dbReference>
<dbReference type="GO" id="GO:0008745">
    <property type="term" value="F:N-acetylmuramoyl-L-alanine amidase activity"/>
    <property type="evidence" value="ECO:0007669"/>
    <property type="project" value="UniProtKB-EC"/>
</dbReference>
<reference evidence="6 7" key="1">
    <citation type="submission" date="2018-10" db="EMBL/GenBank/DDBJ databases">
        <title>Genomic Encyclopedia of Type Strains, Phase IV (KMG-IV): sequencing the most valuable type-strain genomes for metagenomic binning, comparative biology and taxonomic classification.</title>
        <authorList>
            <person name="Goeker M."/>
        </authorList>
    </citation>
    <scope>NUCLEOTIDE SEQUENCE [LARGE SCALE GENOMIC DNA]</scope>
    <source>
        <strain evidence="6 7">DSM 22008</strain>
    </source>
</reference>
<dbReference type="PANTHER" id="PTHR30404">
    <property type="entry name" value="N-ACETYLMURAMOYL-L-ALANINE AMIDASE"/>
    <property type="match status" value="1"/>
</dbReference>
<dbReference type="GO" id="GO:0009253">
    <property type="term" value="P:peptidoglycan catabolic process"/>
    <property type="evidence" value="ECO:0007669"/>
    <property type="project" value="InterPro"/>
</dbReference>
<organism evidence="6 7">
    <name type="scientific">Litorimonas taeanensis</name>
    <dbReference type="NCBI Taxonomy" id="568099"/>
    <lineage>
        <taxon>Bacteria</taxon>
        <taxon>Pseudomonadati</taxon>
        <taxon>Pseudomonadota</taxon>
        <taxon>Alphaproteobacteria</taxon>
        <taxon>Maricaulales</taxon>
        <taxon>Robiginitomaculaceae</taxon>
    </lineage>
</organism>
<dbReference type="Pfam" id="PF01520">
    <property type="entry name" value="Amidase_3"/>
    <property type="match status" value="1"/>
</dbReference>
<dbReference type="Gene3D" id="3.40.630.40">
    <property type="entry name" value="Zn-dependent exopeptidases"/>
    <property type="match status" value="1"/>
</dbReference>
<comment type="caution">
    <text evidence="6">The sequence shown here is derived from an EMBL/GenBank/DDBJ whole genome shotgun (WGS) entry which is preliminary data.</text>
</comment>
<sequence>MNAPLKLFFFAIMALFLVSSPTFANPTAVPRLKPNLKTVAPPAKPAVTVRYTSQRYFSDSVPYPRLAPHLSEKTTRKPVIFIDAGHGGRDPGAIGIKGTHEKDITTKASATLKALLEKTGRYTVVLTRPNDSYLEHEKRLRLAREGGADLFISIHADSAGNKSAKGASVYTLADRAKNRSKRLVSNSQNWIMDVDLSKQSDPVGDILVDLAQRKTESQSEQFANLLIAELEKTTTLVGNSHRRAGYFVLLAPDVPAVLLELGFLSNAQDEKLLNKASHREKLMRSVVRSIDQYFSQEQK</sequence>
<accession>A0A420WK11</accession>
<keyword evidence="7" id="KW-1185">Reference proteome</keyword>
<dbReference type="PANTHER" id="PTHR30404:SF0">
    <property type="entry name" value="N-ACETYLMURAMOYL-L-ALANINE AMIDASE AMIC"/>
    <property type="match status" value="1"/>
</dbReference>
<dbReference type="FunCoup" id="A0A420WK11">
    <property type="interactions" value="250"/>
</dbReference>
<comment type="catalytic activity">
    <reaction evidence="1">
        <text>Hydrolyzes the link between N-acetylmuramoyl residues and L-amino acid residues in certain cell-wall glycopeptides.</text>
        <dbReference type="EC" id="3.5.1.28"/>
    </reaction>
</comment>
<dbReference type="RefSeq" id="WP_121099055.1">
    <property type="nucleotide sequence ID" value="NZ_RBII01000001.1"/>
</dbReference>
<protein>
    <recommendedName>
        <fullName evidence="2">N-acetylmuramoyl-L-alanine amidase</fullName>
        <ecNumber evidence="2">3.5.1.28</ecNumber>
    </recommendedName>
</protein>
<evidence type="ECO:0000256" key="2">
    <source>
        <dbReference type="ARBA" id="ARBA00011901"/>
    </source>
</evidence>
<dbReference type="EC" id="3.5.1.28" evidence="2"/>
<dbReference type="EMBL" id="RBII01000001">
    <property type="protein sequence ID" value="RKQ71262.1"/>
    <property type="molecule type" value="Genomic_DNA"/>
</dbReference>
<feature type="signal peptide" evidence="4">
    <location>
        <begin position="1"/>
        <end position="24"/>
    </location>
</feature>
<feature type="chain" id="PRO_5019118299" description="N-acetylmuramoyl-L-alanine amidase" evidence="4">
    <location>
        <begin position="25"/>
        <end position="299"/>
    </location>
</feature>
<dbReference type="CDD" id="cd02696">
    <property type="entry name" value="MurNAc-LAA"/>
    <property type="match status" value="1"/>
</dbReference>
<evidence type="ECO:0000256" key="1">
    <source>
        <dbReference type="ARBA" id="ARBA00001561"/>
    </source>
</evidence>
<dbReference type="InterPro" id="IPR002508">
    <property type="entry name" value="MurNAc-LAA_cat"/>
</dbReference>
<dbReference type="GO" id="GO:0030288">
    <property type="term" value="C:outer membrane-bounded periplasmic space"/>
    <property type="evidence" value="ECO:0007669"/>
    <property type="project" value="TreeGrafter"/>
</dbReference>
<evidence type="ECO:0000256" key="3">
    <source>
        <dbReference type="ARBA" id="ARBA00022801"/>
    </source>
</evidence>
<keyword evidence="3" id="KW-0378">Hydrolase</keyword>
<feature type="domain" description="MurNAc-LAA" evidence="5">
    <location>
        <begin position="140"/>
        <end position="291"/>
    </location>
</feature>
<dbReference type="SUPFAM" id="SSF53187">
    <property type="entry name" value="Zn-dependent exopeptidases"/>
    <property type="match status" value="1"/>
</dbReference>
<dbReference type="OrthoDB" id="9806267at2"/>
<dbReference type="Proteomes" id="UP000282211">
    <property type="component" value="Unassembled WGS sequence"/>
</dbReference>
<keyword evidence="4" id="KW-0732">Signal</keyword>
<proteinExistence type="predicted"/>
<evidence type="ECO:0000256" key="4">
    <source>
        <dbReference type="SAM" id="SignalP"/>
    </source>
</evidence>
<dbReference type="InterPro" id="IPR050695">
    <property type="entry name" value="N-acetylmuramoyl_amidase_3"/>
</dbReference>